<evidence type="ECO:0000313" key="7">
    <source>
        <dbReference type="EMBL" id="SPD73636.1"/>
    </source>
</evidence>
<feature type="domain" description="PAC" evidence="5">
    <location>
        <begin position="169"/>
        <end position="221"/>
    </location>
</feature>
<sequence length="405" mass="46395">MNNMTSYDEIEQKARQLGRQLELKTGQLRDMEERLRQETERCEQLEAQVNKTNEQIEALIEERVQELRAENEHLRIELDERIMMTDVLHENEQQFRALVASIPGAVYRIRIDGDWIVEFISDAIEEITAYPASMFRWNPVHIYREIIHPDDREAVEQAIGEVMEPLKTFSVEYRIIDANGNLRWFYESGQAVFGVDGEPLWLDGTIYDDSNRKFAEEALQEANKELKRLASVDGLTQIANRRQFDEYMEREWDRMKREKGVMSLILCDIDFFKLYNDNYGHQEGDKCLCAVARAISKSIKRPGDLVARYGGEEFVVILPNTHAEGAFHVAETIRAKVQSLKIPHAHSKISDYVSLSLGVSSVGPEKGMLSKDLVNAADSALYGAKEQGRNRAVLKSCPVYESGSV</sequence>
<evidence type="ECO:0000259" key="5">
    <source>
        <dbReference type="PROSITE" id="PS50113"/>
    </source>
</evidence>
<dbReference type="SUPFAM" id="SSF55073">
    <property type="entry name" value="Nucleotide cyclase"/>
    <property type="match status" value="1"/>
</dbReference>
<comment type="catalytic activity">
    <reaction evidence="2">
        <text>2 GTP = 3',3'-c-di-GMP + 2 diphosphate</text>
        <dbReference type="Rhea" id="RHEA:24898"/>
        <dbReference type="ChEBI" id="CHEBI:33019"/>
        <dbReference type="ChEBI" id="CHEBI:37565"/>
        <dbReference type="ChEBI" id="CHEBI:58805"/>
        <dbReference type="EC" id="2.7.7.65"/>
    </reaction>
</comment>
<accession>A0A445MVZ2</accession>
<name>A0A445MVZ2_9BACT</name>
<organism evidence="7">
    <name type="scientific">uncultured Desulfobacterium sp</name>
    <dbReference type="NCBI Taxonomy" id="201089"/>
    <lineage>
        <taxon>Bacteria</taxon>
        <taxon>Pseudomonadati</taxon>
        <taxon>Thermodesulfobacteriota</taxon>
        <taxon>Desulfobacteria</taxon>
        <taxon>Desulfobacterales</taxon>
        <taxon>Desulfobacteriaceae</taxon>
        <taxon>Desulfobacterium</taxon>
        <taxon>environmental samples</taxon>
    </lineage>
</organism>
<evidence type="ECO:0000256" key="1">
    <source>
        <dbReference type="ARBA" id="ARBA00012528"/>
    </source>
</evidence>
<dbReference type="InterPro" id="IPR035965">
    <property type="entry name" value="PAS-like_dom_sf"/>
</dbReference>
<dbReference type="SUPFAM" id="SSF55785">
    <property type="entry name" value="PYP-like sensor domain (PAS domain)"/>
    <property type="match status" value="1"/>
</dbReference>
<dbReference type="PROSITE" id="PS50112">
    <property type="entry name" value="PAS"/>
    <property type="match status" value="1"/>
</dbReference>
<dbReference type="AlphaFoldDB" id="A0A445MVZ2"/>
<dbReference type="Gene3D" id="3.30.70.270">
    <property type="match status" value="1"/>
</dbReference>
<evidence type="ECO:0000259" key="6">
    <source>
        <dbReference type="PROSITE" id="PS50887"/>
    </source>
</evidence>
<dbReference type="FunFam" id="3.30.70.270:FF:000001">
    <property type="entry name" value="Diguanylate cyclase domain protein"/>
    <property type="match status" value="1"/>
</dbReference>
<dbReference type="Pfam" id="PF00990">
    <property type="entry name" value="GGDEF"/>
    <property type="match status" value="1"/>
</dbReference>
<dbReference type="CDD" id="cd01949">
    <property type="entry name" value="GGDEF"/>
    <property type="match status" value="1"/>
</dbReference>
<dbReference type="PROSITE" id="PS50113">
    <property type="entry name" value="PAC"/>
    <property type="match status" value="1"/>
</dbReference>
<evidence type="ECO:0000259" key="4">
    <source>
        <dbReference type="PROSITE" id="PS50112"/>
    </source>
</evidence>
<dbReference type="GO" id="GO:1902201">
    <property type="term" value="P:negative regulation of bacterial-type flagellum-dependent cell motility"/>
    <property type="evidence" value="ECO:0007669"/>
    <property type="project" value="TreeGrafter"/>
</dbReference>
<evidence type="ECO:0000256" key="2">
    <source>
        <dbReference type="ARBA" id="ARBA00034247"/>
    </source>
</evidence>
<dbReference type="InterPro" id="IPR000160">
    <property type="entry name" value="GGDEF_dom"/>
</dbReference>
<dbReference type="SMART" id="SM00267">
    <property type="entry name" value="GGDEF"/>
    <property type="match status" value="1"/>
</dbReference>
<dbReference type="NCBIfam" id="TIGR00254">
    <property type="entry name" value="GGDEF"/>
    <property type="match status" value="1"/>
</dbReference>
<dbReference type="Pfam" id="PF08447">
    <property type="entry name" value="PAS_3"/>
    <property type="match status" value="1"/>
</dbReference>
<protein>
    <recommendedName>
        <fullName evidence="1">diguanylate cyclase</fullName>
        <ecNumber evidence="1">2.7.7.65</ecNumber>
    </recommendedName>
</protein>
<feature type="domain" description="PAS" evidence="4">
    <location>
        <begin position="91"/>
        <end position="166"/>
    </location>
</feature>
<evidence type="ECO:0000256" key="3">
    <source>
        <dbReference type="SAM" id="Coils"/>
    </source>
</evidence>
<dbReference type="EC" id="2.7.7.65" evidence="1"/>
<dbReference type="InterPro" id="IPR043128">
    <property type="entry name" value="Rev_trsase/Diguanyl_cyclase"/>
</dbReference>
<dbReference type="InterPro" id="IPR050469">
    <property type="entry name" value="Diguanylate_Cyclase"/>
</dbReference>
<proteinExistence type="predicted"/>
<reference evidence="7" key="1">
    <citation type="submission" date="2018-01" db="EMBL/GenBank/DDBJ databases">
        <authorList>
            <person name="Regsiter A."/>
            <person name="William W."/>
        </authorList>
    </citation>
    <scope>NUCLEOTIDE SEQUENCE</scope>
    <source>
        <strain evidence="7">TRIP AH-1</strain>
    </source>
</reference>
<dbReference type="GO" id="GO:0005886">
    <property type="term" value="C:plasma membrane"/>
    <property type="evidence" value="ECO:0007669"/>
    <property type="project" value="TreeGrafter"/>
</dbReference>
<dbReference type="CDD" id="cd00130">
    <property type="entry name" value="PAS"/>
    <property type="match status" value="1"/>
</dbReference>
<dbReference type="GO" id="GO:0000166">
    <property type="term" value="F:nucleotide binding"/>
    <property type="evidence" value="ECO:0007669"/>
    <property type="project" value="InterPro"/>
</dbReference>
<dbReference type="EMBL" id="OJIN01000103">
    <property type="protein sequence ID" value="SPD73636.1"/>
    <property type="molecule type" value="Genomic_DNA"/>
</dbReference>
<dbReference type="InterPro" id="IPR000014">
    <property type="entry name" value="PAS"/>
</dbReference>
<dbReference type="InterPro" id="IPR013655">
    <property type="entry name" value="PAS_fold_3"/>
</dbReference>
<dbReference type="InterPro" id="IPR000700">
    <property type="entry name" value="PAS-assoc_C"/>
</dbReference>
<dbReference type="GO" id="GO:0043709">
    <property type="term" value="P:cell adhesion involved in single-species biofilm formation"/>
    <property type="evidence" value="ECO:0007669"/>
    <property type="project" value="TreeGrafter"/>
</dbReference>
<dbReference type="SUPFAM" id="SSF46589">
    <property type="entry name" value="tRNA-binding arm"/>
    <property type="match status" value="1"/>
</dbReference>
<dbReference type="PANTHER" id="PTHR45138:SF9">
    <property type="entry name" value="DIGUANYLATE CYCLASE DGCM-RELATED"/>
    <property type="match status" value="1"/>
</dbReference>
<dbReference type="InterPro" id="IPR029787">
    <property type="entry name" value="Nucleotide_cyclase"/>
</dbReference>
<dbReference type="InterPro" id="IPR010978">
    <property type="entry name" value="tRNA-bd_arm"/>
</dbReference>
<dbReference type="SMART" id="SM00091">
    <property type="entry name" value="PAS"/>
    <property type="match status" value="1"/>
</dbReference>
<feature type="domain" description="GGDEF" evidence="6">
    <location>
        <begin position="260"/>
        <end position="397"/>
    </location>
</feature>
<dbReference type="GO" id="GO:0052621">
    <property type="term" value="F:diguanylate cyclase activity"/>
    <property type="evidence" value="ECO:0007669"/>
    <property type="project" value="UniProtKB-EC"/>
</dbReference>
<feature type="coiled-coil region" evidence="3">
    <location>
        <begin position="7"/>
        <end position="77"/>
    </location>
</feature>
<gene>
    <name evidence="7" type="ORF">PITCH_A1910042</name>
</gene>
<dbReference type="Gene3D" id="3.30.450.20">
    <property type="entry name" value="PAS domain"/>
    <property type="match status" value="1"/>
</dbReference>
<dbReference type="PANTHER" id="PTHR45138">
    <property type="entry name" value="REGULATORY COMPONENTS OF SENSORY TRANSDUCTION SYSTEM"/>
    <property type="match status" value="1"/>
</dbReference>
<keyword evidence="3" id="KW-0175">Coiled coil</keyword>
<dbReference type="PROSITE" id="PS50887">
    <property type="entry name" value="GGDEF"/>
    <property type="match status" value="1"/>
</dbReference>